<dbReference type="Pfam" id="PF25789">
    <property type="entry name" value="TPR_NAA35"/>
    <property type="match status" value="1"/>
</dbReference>
<dbReference type="OrthoDB" id="269405at2759"/>
<gene>
    <name evidence="6" type="ORF">ZYGR_0N05270</name>
</gene>
<evidence type="ECO:0000256" key="1">
    <source>
        <dbReference type="ARBA" id="ARBA00004496"/>
    </source>
</evidence>
<feature type="domain" description="NAA35-like TPR repeats" evidence="5">
    <location>
        <begin position="317"/>
        <end position="647"/>
    </location>
</feature>
<dbReference type="AlphaFoldDB" id="A0A1Q3A0C8"/>
<dbReference type="InterPro" id="IPR057983">
    <property type="entry name" value="NAA35-like_N"/>
</dbReference>
<dbReference type="Pfam" id="PF04112">
    <property type="entry name" value="Mak10"/>
    <property type="match status" value="1"/>
</dbReference>
<proteinExistence type="inferred from homology"/>
<evidence type="ECO:0000256" key="2">
    <source>
        <dbReference type="ARBA" id="ARBA00006289"/>
    </source>
</evidence>
<dbReference type="PANTHER" id="PTHR21373:SF0">
    <property type="entry name" value="N-ALPHA-ACETYLTRANSFERASE 35, NATC AUXILIARY SUBUNIT"/>
    <property type="match status" value="1"/>
</dbReference>
<accession>A0A1Q3A0C8</accession>
<sequence>MDLEGKLKNLDLEFNRDGLFQDGIMEEDLVDVTQFFDDSASSLQTKTIIKEPNFNLFEGTHSLEVENKKLDSTSIQLTPAEANFECNALYGSDEKHQLSYVVGILDRLVRSVVCWLNDYQTLPTTVLSCRYVEHLLLESEKKGQLVFLHTGHPLFDQILCSGIYGVCYFARFVQRLLKAGVIFEEEDLNFNGMGLNFLSYVEDGNSILSLLQESIRIASLCSDSEVLIHILKLLIHLVSIEKCLDEFSTDVSHLNALIEEATYLSQQPQLSNLEIPAGSFSIGIQRRLSNQFPPKSLIIPPRNYEGFIVMAQDLKKVLQVDNANTMMEIMQFANFFNKFEQRHVLARALFPLFLIRDNRTILGRYTLSEFTHGHLLEFSLMCTMEVDFPPEITEQPLMEAANVLFEWYQNTSQNTSRYRQGYNRQLLLWDSLQAQIEAMEVEWLSKDSDAAAIDYVEMKEGEEPTPLLPYTSWVYAMKVRAMIEFILKGFDLQVYKPFETYTMYWYTYYLAHQWEICLKKVQKFVDSKINAIHGLNKKVKKSKSGEKRELLKAQYRFAMDNHMGQLQVNKRFLQYLIVESSIFKSLSIAQVFQFGILTSYGLIDNKSPAKNNFTTNELLYNLRMKPFCSIGVPELLPYELMESTFKEFVPDEPMFTIKLNKAMECLHKELNESKLNVEHILKCIQGGDNNGVLVTATRLIKSEATKFYEGVKTSIETLETNSKKIQSTLGSKRSPSLREKYAVQLQFCEGGSSFFPVLSLTSHTSKKSHINQK</sequence>
<evidence type="ECO:0000259" key="4">
    <source>
        <dbReference type="Pfam" id="PF04112"/>
    </source>
</evidence>
<reference evidence="6 7" key="1">
    <citation type="submission" date="2016-08" db="EMBL/GenBank/DDBJ databases">
        <title>Draft genome sequence of allopolyploid Zygosaccharomyces rouxii.</title>
        <authorList>
            <person name="Watanabe J."/>
            <person name="Uehara K."/>
            <person name="Mogi Y."/>
            <person name="Tsukioka Y."/>
        </authorList>
    </citation>
    <scope>NUCLEOTIDE SEQUENCE [LARGE SCALE GENOMIC DNA]</scope>
    <source>
        <strain evidence="6 7">NBRC 110957</strain>
    </source>
</reference>
<keyword evidence="3" id="KW-0963">Cytoplasm</keyword>
<comment type="similarity">
    <text evidence="2">Belongs to the MAK10 family.</text>
</comment>
<evidence type="ECO:0000256" key="3">
    <source>
        <dbReference type="ARBA" id="ARBA00022490"/>
    </source>
</evidence>
<evidence type="ECO:0000259" key="5">
    <source>
        <dbReference type="Pfam" id="PF25789"/>
    </source>
</evidence>
<comment type="caution">
    <text evidence="6">The sequence shown here is derived from an EMBL/GenBank/DDBJ whole genome shotgun (WGS) entry which is preliminary data.</text>
</comment>
<dbReference type="InterPro" id="IPR007244">
    <property type="entry name" value="Naa35_N"/>
</dbReference>
<dbReference type="InterPro" id="IPR057982">
    <property type="entry name" value="TPR_NAA35"/>
</dbReference>
<comment type="subcellular location">
    <subcellularLocation>
        <location evidence="1">Cytoplasm</location>
    </subcellularLocation>
</comment>
<dbReference type="eggNOG" id="KOG2343">
    <property type="taxonomic scope" value="Eukaryota"/>
</dbReference>
<protein>
    <submittedName>
        <fullName evidence="6">Uncharacterized protein</fullName>
    </submittedName>
</protein>
<organism evidence="6 7">
    <name type="scientific">Zygosaccharomyces rouxii</name>
    <dbReference type="NCBI Taxonomy" id="4956"/>
    <lineage>
        <taxon>Eukaryota</taxon>
        <taxon>Fungi</taxon>
        <taxon>Dikarya</taxon>
        <taxon>Ascomycota</taxon>
        <taxon>Saccharomycotina</taxon>
        <taxon>Saccharomycetes</taxon>
        <taxon>Saccharomycetales</taxon>
        <taxon>Saccharomycetaceae</taxon>
        <taxon>Zygosaccharomyces</taxon>
    </lineage>
</organism>
<name>A0A1Q3A0C8_ZYGRO</name>
<dbReference type="PANTHER" id="PTHR21373">
    <property type="entry name" value="GLUCOSE REPRESSIBLE PROTEIN MAK10"/>
    <property type="match status" value="1"/>
</dbReference>
<evidence type="ECO:0000313" key="7">
    <source>
        <dbReference type="Proteomes" id="UP000187013"/>
    </source>
</evidence>
<dbReference type="EMBL" id="BDGX01000014">
    <property type="protein sequence ID" value="GAV49122.1"/>
    <property type="molecule type" value="Genomic_DNA"/>
</dbReference>
<evidence type="ECO:0000313" key="6">
    <source>
        <dbReference type="EMBL" id="GAV49122.1"/>
    </source>
</evidence>
<dbReference type="GO" id="GO:0031417">
    <property type="term" value="C:NatC complex"/>
    <property type="evidence" value="ECO:0007669"/>
    <property type="project" value="InterPro"/>
</dbReference>
<dbReference type="Proteomes" id="UP000187013">
    <property type="component" value="Unassembled WGS sequence"/>
</dbReference>
<feature type="domain" description="NAA35-like N-terminal" evidence="4">
    <location>
        <begin position="46"/>
        <end position="203"/>
    </location>
</feature>